<sequence length="106" mass="13028">MDNKTPKILFYDGLEITGLRAICLFWCDEIHISKKYQKHPLLPDIIQHELKHYRLAKEIQKANFWRALILSLYNNLWDLYDCLRLDIKIYALWLKKILEKIWRKKR</sequence>
<proteinExistence type="predicted"/>
<evidence type="ECO:0008006" key="3">
    <source>
        <dbReference type="Google" id="ProtNLM"/>
    </source>
</evidence>
<evidence type="ECO:0000313" key="1">
    <source>
        <dbReference type="EMBL" id="RLC36471.1"/>
    </source>
</evidence>
<dbReference type="EMBL" id="QMNG01000053">
    <property type="protein sequence ID" value="RLC36471.1"/>
    <property type="molecule type" value="Genomic_DNA"/>
</dbReference>
<dbReference type="AlphaFoldDB" id="A0A420ZBS0"/>
<name>A0A420ZBS0_UNCK3</name>
<dbReference type="Proteomes" id="UP000281261">
    <property type="component" value="Unassembled WGS sequence"/>
</dbReference>
<gene>
    <name evidence="1" type="ORF">DRH29_04485</name>
</gene>
<accession>A0A420ZBS0</accession>
<evidence type="ECO:0000313" key="2">
    <source>
        <dbReference type="Proteomes" id="UP000281261"/>
    </source>
</evidence>
<organism evidence="1 2">
    <name type="scientific">candidate division Kazan bacterium</name>
    <dbReference type="NCBI Taxonomy" id="2202143"/>
    <lineage>
        <taxon>Bacteria</taxon>
        <taxon>Bacteria division Kazan-3B-28</taxon>
    </lineage>
</organism>
<comment type="caution">
    <text evidence="1">The sequence shown here is derived from an EMBL/GenBank/DDBJ whole genome shotgun (WGS) entry which is preliminary data.</text>
</comment>
<protein>
    <recommendedName>
        <fullName evidence="3">Peptidase M56 domain-containing protein</fullName>
    </recommendedName>
</protein>
<reference evidence="1 2" key="1">
    <citation type="submission" date="2018-06" db="EMBL/GenBank/DDBJ databases">
        <title>Extensive metabolic versatility and redundancy in microbially diverse, dynamic hydrothermal sediments.</title>
        <authorList>
            <person name="Dombrowski N."/>
            <person name="Teske A."/>
            <person name="Baker B.J."/>
        </authorList>
    </citation>
    <scope>NUCLEOTIDE SEQUENCE [LARGE SCALE GENOMIC DNA]</scope>
    <source>
        <strain evidence="1">B79_G16</strain>
    </source>
</reference>